<feature type="repeat" description="ANK" evidence="7">
    <location>
        <begin position="159"/>
        <end position="183"/>
    </location>
</feature>
<evidence type="ECO:0000256" key="2">
    <source>
        <dbReference type="ARBA" id="ARBA00022692"/>
    </source>
</evidence>
<dbReference type="GO" id="GO:0019706">
    <property type="term" value="F:protein-cysteine S-palmitoyltransferase activity"/>
    <property type="evidence" value="ECO:0007669"/>
    <property type="project" value="UniProtKB-EC"/>
</dbReference>
<evidence type="ECO:0000313" key="11">
    <source>
        <dbReference type="Proteomes" id="UP000007110"/>
    </source>
</evidence>
<comment type="similarity">
    <text evidence="8">Belongs to the DHHC palmitoyltransferase family.</text>
</comment>
<sequence>MASPTNMFAPFASNVNKNSVGVNFLTTKVVDAIQNNWVYEQIVQVIQAQPDGINEKGWHGFTALHRAALRGDPAIIALLLEHGADVNLINDYGETPLMYACKRGNPQNVDLFLEAGSNLDTEDHQGRKPVHHAAAGGSVHTLHYLEQVHGITFDERDKHGQTPLHVTCYQGFQDAVKYLLRKGRSDVKLPDSHGNLPIHIACLNALSETCWTLLEIGSCQTLLIKNKEGKTALDVLREGRGMSHQYLFKEMDYWAHSKAPHLPPKGPLLSWYTLLLGPFVYFALIIAVGSQLRQYGGVFMAVFTAVLVFLVSNQQHRISHISRWANPVQAGAFFAGISHTAICYFYKVLPVLWPETVNLSLLILIPLAFIMVTLYYRLITGDPGTCKTSQRHSQDGSVLTIKDIVKGRCKIDIFCVHCELLPAENVKHCKMCRRCVNNFDHHCQFLLSCIGHRNHRTFVIFILITTLMHVTFVIHAVRYIFQINSGLDWIPFLKAILMYEGWVCMLIIMNAVSFFGNLNLSRFQLSMISYGWTTFDMIQRSRRTRFRLSSINMKCSIRLRNIQAFFMGQPFFESYQGGHSGSSSV</sequence>
<keyword evidence="2 8" id="KW-0812">Transmembrane</keyword>
<feature type="transmembrane region" description="Helical" evidence="8">
    <location>
        <begin position="496"/>
        <end position="518"/>
    </location>
</feature>
<dbReference type="RefSeq" id="XP_003724459.2">
    <property type="nucleotide sequence ID" value="XM_003724411.3"/>
</dbReference>
<comment type="catalytic activity">
    <reaction evidence="8">
        <text>L-cysteinyl-[protein] + hexadecanoyl-CoA = S-hexadecanoyl-L-cysteinyl-[protein] + CoA</text>
        <dbReference type="Rhea" id="RHEA:36683"/>
        <dbReference type="Rhea" id="RHEA-COMP:10131"/>
        <dbReference type="Rhea" id="RHEA-COMP:11032"/>
        <dbReference type="ChEBI" id="CHEBI:29950"/>
        <dbReference type="ChEBI" id="CHEBI:57287"/>
        <dbReference type="ChEBI" id="CHEBI:57379"/>
        <dbReference type="ChEBI" id="CHEBI:74151"/>
        <dbReference type="EC" id="2.3.1.225"/>
    </reaction>
</comment>
<keyword evidence="8" id="KW-0012">Acyltransferase</keyword>
<dbReference type="PANTHER" id="PTHR24161:SF119">
    <property type="entry name" value="ANKYRIN REPEAT DOMAIN 44"/>
    <property type="match status" value="1"/>
</dbReference>
<evidence type="ECO:0000256" key="6">
    <source>
        <dbReference type="ARBA" id="ARBA00023136"/>
    </source>
</evidence>
<dbReference type="InterPro" id="IPR001594">
    <property type="entry name" value="Palmitoyltrfase_DHHC"/>
</dbReference>
<dbReference type="SUPFAM" id="SSF48403">
    <property type="entry name" value="Ankyrin repeat"/>
    <property type="match status" value="1"/>
</dbReference>
<keyword evidence="6 8" id="KW-0472">Membrane</keyword>
<dbReference type="PANTHER" id="PTHR24161">
    <property type="entry name" value="ANK_REP_REGION DOMAIN-CONTAINING PROTEIN-RELATED"/>
    <property type="match status" value="1"/>
</dbReference>
<feature type="repeat" description="ANK" evidence="7">
    <location>
        <begin position="59"/>
        <end position="91"/>
    </location>
</feature>
<feature type="transmembrane region" description="Helical" evidence="8">
    <location>
        <begin position="324"/>
        <end position="347"/>
    </location>
</feature>
<dbReference type="GO" id="GO:0016020">
    <property type="term" value="C:membrane"/>
    <property type="evidence" value="ECO:0007669"/>
    <property type="project" value="UniProtKB-SubCell"/>
</dbReference>
<feature type="transmembrane region" description="Helical" evidence="8">
    <location>
        <begin position="268"/>
        <end position="288"/>
    </location>
</feature>
<keyword evidence="11" id="KW-1185">Reference proteome</keyword>
<reference evidence="10" key="2">
    <citation type="submission" date="2021-01" db="UniProtKB">
        <authorList>
            <consortium name="EnsemblMetazoa"/>
        </authorList>
    </citation>
    <scope>IDENTIFICATION</scope>
</reference>
<proteinExistence type="inferred from homology"/>
<evidence type="ECO:0000256" key="7">
    <source>
        <dbReference type="PROSITE-ProRule" id="PRU00023"/>
    </source>
</evidence>
<evidence type="ECO:0000256" key="5">
    <source>
        <dbReference type="ARBA" id="ARBA00023043"/>
    </source>
</evidence>
<organism evidence="10 11">
    <name type="scientific">Strongylocentrotus purpuratus</name>
    <name type="common">Purple sea urchin</name>
    <dbReference type="NCBI Taxonomy" id="7668"/>
    <lineage>
        <taxon>Eukaryota</taxon>
        <taxon>Metazoa</taxon>
        <taxon>Echinodermata</taxon>
        <taxon>Eleutherozoa</taxon>
        <taxon>Echinozoa</taxon>
        <taxon>Echinoidea</taxon>
        <taxon>Euechinoidea</taxon>
        <taxon>Echinacea</taxon>
        <taxon>Camarodonta</taxon>
        <taxon>Echinidea</taxon>
        <taxon>Strongylocentrotidae</taxon>
        <taxon>Strongylocentrotus</taxon>
    </lineage>
</organism>
<evidence type="ECO:0000259" key="9">
    <source>
        <dbReference type="Pfam" id="PF01529"/>
    </source>
</evidence>
<evidence type="ECO:0000256" key="8">
    <source>
        <dbReference type="RuleBase" id="RU079119"/>
    </source>
</evidence>
<name>A0A7M7GG42_STRPU</name>
<accession>A0A7M7GG42</accession>
<dbReference type="InterPro" id="IPR036770">
    <property type="entry name" value="Ankyrin_rpt-contain_sf"/>
</dbReference>
<dbReference type="SMART" id="SM00248">
    <property type="entry name" value="ANK"/>
    <property type="match status" value="5"/>
</dbReference>
<keyword evidence="3" id="KW-0677">Repeat</keyword>
<evidence type="ECO:0000256" key="1">
    <source>
        <dbReference type="ARBA" id="ARBA00004141"/>
    </source>
</evidence>
<dbReference type="PROSITE" id="PS50088">
    <property type="entry name" value="ANK_REPEAT"/>
    <property type="match status" value="3"/>
</dbReference>
<dbReference type="Pfam" id="PF01529">
    <property type="entry name" value="DHHC"/>
    <property type="match status" value="1"/>
</dbReference>
<protein>
    <recommendedName>
        <fullName evidence="8">Palmitoyltransferase</fullName>
        <ecNumber evidence="8">2.3.1.225</ecNumber>
    </recommendedName>
</protein>
<evidence type="ECO:0000313" key="10">
    <source>
        <dbReference type="EnsemblMetazoa" id="XP_003724459"/>
    </source>
</evidence>
<feature type="transmembrane region" description="Helical" evidence="8">
    <location>
        <begin position="294"/>
        <end position="312"/>
    </location>
</feature>
<dbReference type="Pfam" id="PF12796">
    <property type="entry name" value="Ank_2"/>
    <property type="match status" value="2"/>
</dbReference>
<feature type="transmembrane region" description="Helical" evidence="8">
    <location>
        <begin position="458"/>
        <end position="481"/>
    </location>
</feature>
<evidence type="ECO:0000256" key="4">
    <source>
        <dbReference type="ARBA" id="ARBA00022989"/>
    </source>
</evidence>
<dbReference type="InParanoid" id="A0A7M7GG42"/>
<comment type="subcellular location">
    <subcellularLocation>
        <location evidence="1">Membrane</location>
        <topology evidence="1">Multi-pass membrane protein</topology>
    </subcellularLocation>
</comment>
<dbReference type="Gene3D" id="1.25.40.20">
    <property type="entry name" value="Ankyrin repeat-containing domain"/>
    <property type="match status" value="1"/>
</dbReference>
<dbReference type="EC" id="2.3.1.225" evidence="8"/>
<feature type="transmembrane region" description="Helical" evidence="8">
    <location>
        <begin position="359"/>
        <end position="379"/>
    </location>
</feature>
<feature type="domain" description="Palmitoyltransferase DHHC" evidence="9">
    <location>
        <begin position="414"/>
        <end position="539"/>
    </location>
</feature>
<reference evidence="11" key="1">
    <citation type="submission" date="2015-02" db="EMBL/GenBank/DDBJ databases">
        <title>Genome sequencing for Strongylocentrotus purpuratus.</title>
        <authorList>
            <person name="Murali S."/>
            <person name="Liu Y."/>
            <person name="Vee V."/>
            <person name="English A."/>
            <person name="Wang M."/>
            <person name="Skinner E."/>
            <person name="Han Y."/>
            <person name="Muzny D.M."/>
            <person name="Worley K.C."/>
            <person name="Gibbs R.A."/>
        </authorList>
    </citation>
    <scope>NUCLEOTIDE SEQUENCE</scope>
</reference>
<keyword evidence="5 7" id="KW-0040">ANK repeat</keyword>
<feature type="repeat" description="ANK" evidence="7">
    <location>
        <begin position="92"/>
        <end position="124"/>
    </location>
</feature>
<dbReference type="InterPro" id="IPR002110">
    <property type="entry name" value="Ankyrin_rpt"/>
</dbReference>
<dbReference type="GeneID" id="752743"/>
<dbReference type="EnsemblMetazoa" id="XM_003724411">
    <property type="protein sequence ID" value="XP_003724459"/>
    <property type="gene ID" value="LOC752743"/>
</dbReference>
<keyword evidence="8" id="KW-0808">Transferase</keyword>
<dbReference type="Proteomes" id="UP000007110">
    <property type="component" value="Unassembled WGS sequence"/>
</dbReference>
<dbReference type="PROSITE" id="PS50216">
    <property type="entry name" value="DHHC"/>
    <property type="match status" value="1"/>
</dbReference>
<dbReference type="PROSITE" id="PS50297">
    <property type="entry name" value="ANK_REP_REGION"/>
    <property type="match status" value="3"/>
</dbReference>
<evidence type="ECO:0000256" key="3">
    <source>
        <dbReference type="ARBA" id="ARBA00022737"/>
    </source>
</evidence>
<dbReference type="OrthoDB" id="194358at2759"/>
<comment type="domain">
    <text evidence="8">The DHHC domain is required for palmitoyltransferase activity.</text>
</comment>
<keyword evidence="4 8" id="KW-1133">Transmembrane helix</keyword>
<dbReference type="AlphaFoldDB" id="A0A7M7GG42"/>